<dbReference type="GO" id="GO:0015074">
    <property type="term" value="P:DNA integration"/>
    <property type="evidence" value="ECO:0007669"/>
    <property type="project" value="InterPro"/>
</dbReference>
<dbReference type="InterPro" id="IPR013762">
    <property type="entry name" value="Integrase-like_cat_sf"/>
</dbReference>
<evidence type="ECO:0000313" key="4">
    <source>
        <dbReference type="Proteomes" id="UP000507470"/>
    </source>
</evidence>
<dbReference type="GO" id="GO:0003677">
    <property type="term" value="F:DNA binding"/>
    <property type="evidence" value="ECO:0007669"/>
    <property type="project" value="InterPro"/>
</dbReference>
<accession>A0A6J8E9T2</accession>
<dbReference type="SUPFAM" id="SSF56349">
    <property type="entry name" value="DNA breaking-rejoining enzymes"/>
    <property type="match status" value="1"/>
</dbReference>
<evidence type="ECO:0000313" key="3">
    <source>
        <dbReference type="EMBL" id="CAC5416816.1"/>
    </source>
</evidence>
<feature type="region of interest" description="Disordered" evidence="2">
    <location>
        <begin position="242"/>
        <end position="264"/>
    </location>
</feature>
<dbReference type="InterPro" id="IPR052787">
    <property type="entry name" value="MAVS"/>
</dbReference>
<dbReference type="InterPro" id="IPR011010">
    <property type="entry name" value="DNA_brk_join_enz"/>
</dbReference>
<evidence type="ECO:0000256" key="2">
    <source>
        <dbReference type="SAM" id="MobiDB-lite"/>
    </source>
</evidence>
<dbReference type="Proteomes" id="UP000507470">
    <property type="component" value="Unassembled WGS sequence"/>
</dbReference>
<gene>
    <name evidence="3" type="ORF">MCOR_49395</name>
</gene>
<sequence>MAKRLHLADNDEIEELLQNKDSLNTKKSTTVAVKCFRQFLEESGRENTKFEENELSELNAALCRCSDETPVFDVNTPYGLQFKVWFELMLFLCRRGQENLRTMTKDTFRDASGLKYVYQNKDELDKNHRANIDPSYSVTEGRMYEKKGDLKFPVASLNYISKLCPDLEYLLQRPNASFDVGESTWYCKSPLGKNTLASMMSEISHIALLSMTYTNHSIRATSITVMNLGGVTGRHIMKVSGQRSEDSLKSYSNRVSDKKKEGDI</sequence>
<dbReference type="Gene3D" id="1.10.443.10">
    <property type="entry name" value="Intergrase catalytic core"/>
    <property type="match status" value="1"/>
</dbReference>
<keyword evidence="4" id="KW-1185">Reference proteome</keyword>
<name>A0A6J8E9T2_MYTCO</name>
<organism evidence="3 4">
    <name type="scientific">Mytilus coruscus</name>
    <name type="common">Sea mussel</name>
    <dbReference type="NCBI Taxonomy" id="42192"/>
    <lineage>
        <taxon>Eukaryota</taxon>
        <taxon>Metazoa</taxon>
        <taxon>Spiralia</taxon>
        <taxon>Lophotrochozoa</taxon>
        <taxon>Mollusca</taxon>
        <taxon>Bivalvia</taxon>
        <taxon>Autobranchia</taxon>
        <taxon>Pteriomorphia</taxon>
        <taxon>Mytilida</taxon>
        <taxon>Mytiloidea</taxon>
        <taxon>Mytilidae</taxon>
        <taxon>Mytilinae</taxon>
        <taxon>Mytilus</taxon>
    </lineage>
</organism>
<dbReference type="GO" id="GO:0006310">
    <property type="term" value="P:DNA recombination"/>
    <property type="evidence" value="ECO:0007669"/>
    <property type="project" value="UniProtKB-KW"/>
</dbReference>
<dbReference type="PANTHER" id="PTHR21446:SF12">
    <property type="entry name" value="POTASSIUM CHANNEL TETRAMERIZATION DOMAIN CONTAINING 1"/>
    <property type="match status" value="1"/>
</dbReference>
<feature type="compositionally biased region" description="Basic and acidic residues" evidence="2">
    <location>
        <begin position="255"/>
        <end position="264"/>
    </location>
</feature>
<dbReference type="PANTHER" id="PTHR21446">
    <property type="entry name" value="DUF3504 DOMAIN-CONTAINING PROTEIN"/>
    <property type="match status" value="1"/>
</dbReference>
<proteinExistence type="predicted"/>
<protein>
    <submittedName>
        <fullName evidence="3">KCTD1_15</fullName>
    </submittedName>
</protein>
<dbReference type="AlphaFoldDB" id="A0A6J8E9T2"/>
<dbReference type="OrthoDB" id="5975103at2759"/>
<evidence type="ECO:0000256" key="1">
    <source>
        <dbReference type="ARBA" id="ARBA00023172"/>
    </source>
</evidence>
<dbReference type="EMBL" id="CACVKT020008704">
    <property type="protein sequence ID" value="CAC5416816.1"/>
    <property type="molecule type" value="Genomic_DNA"/>
</dbReference>
<reference evidence="3 4" key="1">
    <citation type="submission" date="2020-06" db="EMBL/GenBank/DDBJ databases">
        <authorList>
            <person name="Li R."/>
            <person name="Bekaert M."/>
        </authorList>
    </citation>
    <scope>NUCLEOTIDE SEQUENCE [LARGE SCALE GENOMIC DNA]</scope>
    <source>
        <strain evidence="4">wild</strain>
    </source>
</reference>
<keyword evidence="1" id="KW-0233">DNA recombination</keyword>